<reference evidence="11 12" key="1">
    <citation type="submission" date="2014-04" db="EMBL/GenBank/DDBJ databases">
        <title>A new species of microsporidia sheds light on the evolution of extreme parasitism.</title>
        <authorList>
            <person name="Haag K.L."/>
            <person name="James T.Y."/>
            <person name="Larsson R."/>
            <person name="Schaer T.M."/>
            <person name="Refardt D."/>
            <person name="Pombert J.-F."/>
            <person name="Ebert D."/>
        </authorList>
    </citation>
    <scope>NUCLEOTIDE SEQUENCE [LARGE SCALE GENOMIC DNA]</scope>
    <source>
        <strain evidence="11 12">UGP3</strain>
        <tissue evidence="11">Spores</tissue>
    </source>
</reference>
<keyword evidence="9" id="KW-0227">DNA damage</keyword>
<evidence type="ECO:0000256" key="5">
    <source>
        <dbReference type="ARBA" id="ARBA00023015"/>
    </source>
</evidence>
<evidence type="ECO:0000256" key="4">
    <source>
        <dbReference type="ARBA" id="ARBA00022853"/>
    </source>
</evidence>
<evidence type="ECO:0000256" key="7">
    <source>
        <dbReference type="ARBA" id="ARBA00023163"/>
    </source>
</evidence>
<comment type="subcellular location">
    <subcellularLocation>
        <location evidence="1 9">Nucleus</location>
    </subcellularLocation>
</comment>
<keyword evidence="5 9" id="KW-0805">Transcription regulation</keyword>
<name>A0A098VMF2_9MICR</name>
<evidence type="ECO:0000256" key="2">
    <source>
        <dbReference type="ARBA" id="ARBA00010916"/>
    </source>
</evidence>
<organism evidence="11 12">
    <name type="scientific">Mitosporidium daphniae</name>
    <dbReference type="NCBI Taxonomy" id="1485682"/>
    <lineage>
        <taxon>Eukaryota</taxon>
        <taxon>Fungi</taxon>
        <taxon>Fungi incertae sedis</taxon>
        <taxon>Microsporidia</taxon>
        <taxon>Mitosporidium</taxon>
    </lineage>
</organism>
<evidence type="ECO:0000256" key="9">
    <source>
        <dbReference type="RuleBase" id="RU368022"/>
    </source>
</evidence>
<dbReference type="Pfam" id="PF09340">
    <property type="entry name" value="NuA4"/>
    <property type="match status" value="1"/>
</dbReference>
<dbReference type="VEuPathDB" id="MicrosporidiaDB:DI09_99p90"/>
<evidence type="ECO:0000256" key="10">
    <source>
        <dbReference type="SAM" id="MobiDB-lite"/>
    </source>
</evidence>
<dbReference type="EMBL" id="JMKJ01000611">
    <property type="protein sequence ID" value="KGG49964.1"/>
    <property type="molecule type" value="Genomic_DNA"/>
</dbReference>
<evidence type="ECO:0000256" key="8">
    <source>
        <dbReference type="ARBA" id="ARBA00023242"/>
    </source>
</evidence>
<feature type="compositionally biased region" description="Polar residues" evidence="10">
    <location>
        <begin position="107"/>
        <end position="116"/>
    </location>
</feature>
<dbReference type="Proteomes" id="UP000029725">
    <property type="component" value="Unassembled WGS sequence"/>
</dbReference>
<evidence type="ECO:0000256" key="1">
    <source>
        <dbReference type="ARBA" id="ARBA00004123"/>
    </source>
</evidence>
<dbReference type="GO" id="GO:0035267">
    <property type="term" value="C:NuA4 histone acetyltransferase complex"/>
    <property type="evidence" value="ECO:0007669"/>
    <property type="project" value="UniProtKB-UniRule"/>
</dbReference>
<comment type="caution">
    <text evidence="11">The sequence shown here is derived from an EMBL/GenBank/DDBJ whole genome shotgun (WGS) entry which is preliminary data.</text>
</comment>
<evidence type="ECO:0000313" key="11">
    <source>
        <dbReference type="EMBL" id="KGG49964.1"/>
    </source>
</evidence>
<evidence type="ECO:0000313" key="12">
    <source>
        <dbReference type="Proteomes" id="UP000029725"/>
    </source>
</evidence>
<proteinExistence type="inferred from homology"/>
<protein>
    <recommendedName>
        <fullName evidence="3 9">Chromatin modification-related protein EAF6</fullName>
    </recommendedName>
</protein>
<dbReference type="InterPro" id="IPR015418">
    <property type="entry name" value="Eaf6"/>
</dbReference>
<keyword evidence="8 9" id="KW-0539">Nucleus</keyword>
<evidence type="ECO:0000256" key="3">
    <source>
        <dbReference type="ARBA" id="ARBA00018504"/>
    </source>
</evidence>
<dbReference type="HOGENOM" id="CLU_1267177_0_0_1"/>
<dbReference type="GO" id="GO:0006281">
    <property type="term" value="P:DNA repair"/>
    <property type="evidence" value="ECO:0007669"/>
    <property type="project" value="UniProtKB-UniRule"/>
</dbReference>
<dbReference type="RefSeq" id="XP_013236400.1">
    <property type="nucleotide sequence ID" value="XM_013380946.1"/>
</dbReference>
<evidence type="ECO:0000256" key="6">
    <source>
        <dbReference type="ARBA" id="ARBA00023054"/>
    </source>
</evidence>
<dbReference type="GO" id="GO:0005634">
    <property type="term" value="C:nucleus"/>
    <property type="evidence" value="ECO:0007669"/>
    <property type="project" value="UniProtKB-SubCell"/>
</dbReference>
<accession>A0A098VMF2</accession>
<feature type="region of interest" description="Disordered" evidence="10">
    <location>
        <begin position="164"/>
        <end position="186"/>
    </location>
</feature>
<comment type="similarity">
    <text evidence="2 9">Belongs to the EAF6 family.</text>
</comment>
<keyword evidence="12" id="KW-1185">Reference proteome</keyword>
<dbReference type="OrthoDB" id="440324at2759"/>
<comment type="function">
    <text evidence="9">Component of the NuA4 histone acetyltransferase complex which is involved in transcriptional activation of selected genes principally by acetylation of nucleosomal histone H4 and H2A. The NuA4 complex is also involved in DNA repair.</text>
</comment>
<dbReference type="GeneID" id="25261158"/>
<sequence length="218" mass="24055">MVATQVPSEEKVLAIHSELVAALGRKRDIEKSLLELEVQLYNYESSFLEKYSQGINLLKGFNAPSFFGTTGDGAGAGASLNRIDDSLRIFSNSSTTSHKISTHNPRKGSNSGSRKTALSKLEDEDDQGGLFHTRRKRSSGGLLVLSEDSEYECGKDGVYEDEDISSLCSSTDEEAPYGQDDNDHQYKSRNGIIDGDSYFIDEDAIPIRNKSRTKKKRS</sequence>
<feature type="region of interest" description="Disordered" evidence="10">
    <location>
        <begin position="94"/>
        <end position="133"/>
    </location>
</feature>
<gene>
    <name evidence="11" type="ORF">DI09_99p90</name>
</gene>
<keyword evidence="6" id="KW-0175">Coiled coil</keyword>
<keyword evidence="9" id="KW-0234">DNA repair</keyword>
<dbReference type="PANTHER" id="PTHR13476">
    <property type="entry name" value="CHROMATIN MODIFICATION-RELATED PROTEIN MEAF6"/>
    <property type="match status" value="1"/>
</dbReference>
<keyword evidence="4 9" id="KW-0156">Chromatin regulator</keyword>
<keyword evidence="7 9" id="KW-0804">Transcription</keyword>
<dbReference type="AlphaFoldDB" id="A0A098VMF2"/>
<dbReference type="GO" id="GO:0006325">
    <property type="term" value="P:chromatin organization"/>
    <property type="evidence" value="ECO:0007669"/>
    <property type="project" value="UniProtKB-KW"/>
</dbReference>
<comment type="subunit">
    <text evidence="9">Component of the NuA4 histone acetyltransferase complex.</text>
</comment>